<gene>
    <name evidence="1" type="ORF">GPUH_LOCUS7468</name>
</gene>
<evidence type="ECO:0000313" key="2">
    <source>
        <dbReference type="Proteomes" id="UP000271098"/>
    </source>
</evidence>
<organism evidence="3">
    <name type="scientific">Gongylonema pulchrum</name>
    <dbReference type="NCBI Taxonomy" id="637853"/>
    <lineage>
        <taxon>Eukaryota</taxon>
        <taxon>Metazoa</taxon>
        <taxon>Ecdysozoa</taxon>
        <taxon>Nematoda</taxon>
        <taxon>Chromadorea</taxon>
        <taxon>Rhabditida</taxon>
        <taxon>Spirurina</taxon>
        <taxon>Spiruromorpha</taxon>
        <taxon>Spiruroidea</taxon>
        <taxon>Gongylonematidae</taxon>
        <taxon>Gongylonema</taxon>
    </lineage>
</organism>
<reference evidence="1 2" key="2">
    <citation type="submission" date="2018-11" db="EMBL/GenBank/DDBJ databases">
        <authorList>
            <consortium name="Pathogen Informatics"/>
        </authorList>
    </citation>
    <scope>NUCLEOTIDE SEQUENCE [LARGE SCALE GENOMIC DNA]</scope>
</reference>
<evidence type="ECO:0000313" key="1">
    <source>
        <dbReference type="EMBL" id="VDK58443.1"/>
    </source>
</evidence>
<keyword evidence="2" id="KW-1185">Reference proteome</keyword>
<evidence type="ECO:0000313" key="3">
    <source>
        <dbReference type="WBParaSite" id="GPUH_0000747701-mRNA-1"/>
    </source>
</evidence>
<reference evidence="3" key="1">
    <citation type="submission" date="2016-06" db="UniProtKB">
        <authorList>
            <consortium name="WormBaseParasite"/>
        </authorList>
    </citation>
    <scope>IDENTIFICATION</scope>
</reference>
<dbReference type="WBParaSite" id="GPUH_0000747701-mRNA-1">
    <property type="protein sequence ID" value="GPUH_0000747701-mRNA-1"/>
    <property type="gene ID" value="GPUH_0000747701"/>
</dbReference>
<dbReference type="Proteomes" id="UP000271098">
    <property type="component" value="Unassembled WGS sequence"/>
</dbReference>
<proteinExistence type="predicted"/>
<dbReference type="EMBL" id="UYRT01019408">
    <property type="protein sequence ID" value="VDK58443.1"/>
    <property type="molecule type" value="Genomic_DNA"/>
</dbReference>
<name>A0A183DFH7_9BILA</name>
<protein>
    <submittedName>
        <fullName evidence="3">Transposase</fullName>
    </submittedName>
</protein>
<dbReference type="AlphaFoldDB" id="A0A183DFH7"/>
<sequence>MHLTEVEEKIWELKREDEQQRAAFALSNGLESDD</sequence>
<accession>A0A183DFH7</accession>